<evidence type="ECO:0000259" key="12">
    <source>
        <dbReference type="Pfam" id="PF01593"/>
    </source>
</evidence>
<dbReference type="Proteomes" id="UP000503462">
    <property type="component" value="Chromosome 1"/>
</dbReference>
<dbReference type="GO" id="GO:0004729">
    <property type="term" value="F:oxygen-dependent protoporphyrinogen oxidase activity"/>
    <property type="evidence" value="ECO:0007669"/>
    <property type="project" value="UniProtKB-UniRule"/>
</dbReference>
<dbReference type="AlphaFoldDB" id="A0A6H0XN10"/>
<evidence type="ECO:0000256" key="11">
    <source>
        <dbReference type="RuleBase" id="RU367069"/>
    </source>
</evidence>
<dbReference type="EMBL" id="CP051139">
    <property type="protein sequence ID" value="QIW96030.1"/>
    <property type="molecule type" value="Genomic_DNA"/>
</dbReference>
<keyword evidence="9 11" id="KW-0627">Porphyrin biosynthesis</keyword>
<evidence type="ECO:0000256" key="3">
    <source>
        <dbReference type="ARBA" id="ARBA00010551"/>
    </source>
</evidence>
<sequence>MLHGAHRLHRGSANLTRLIPSRWTTWSRRSYANNAANEPSIAVLGGGITGLATAYYITQRLPRAKVTLFEGSDRIGGWLLSNRVPVSGGSVLFEAGPRSLRTAGNGILAARLIDELELKDDTIFTPTTSPAASHRYLYYPDHLVCMPHPRLGLIDGLTTILKEPLFKGVLGGLVKEPFQKVRDEKLYDESVGDFLARRFGRPVVDNIVSAILHGIYAGDVYSLSARSLFPRLWRGEVEHDGLLASAVLANQSGVEMSTRDVTFFQEARKVKDTDLMETLRTTSVFTFRDGIGMLVDRLARKLWANGSTDMKTATRVDSLRLTEDGQGVDVSIRGESGTQRFSHVISALSPAHLNNLIETKTSRIPDIPAVTVMTVNLFFRHREMIPPGPGADSLGFGYLIPRATPFENNPERALGVVFDHAYSLPKISSHDTSQQATIAQDDLAQEGTKVTVMLGGHWWNDWPSYPDEQEGLQMARAVLERHLNITQEPEAYQVNLQQDCIPQYTVGHEDRLKSAHARLSQAYKGRVRVAGSWVGGVGVNDCLRSAWDVVHGLELGIDGTGLEHIGAERFVKVKVQARTSEDK</sequence>
<evidence type="ECO:0000313" key="14">
    <source>
        <dbReference type="Proteomes" id="UP000503462"/>
    </source>
</evidence>
<comment type="pathway">
    <text evidence="2 11">Porphyrin-containing compound metabolism; protoporphyrin-IX biosynthesis; protoporphyrin-IX from protoporphyrinogen-IX: step 1/1.</text>
</comment>
<accession>A0A6H0XN10</accession>
<dbReference type="InterPro" id="IPR050464">
    <property type="entry name" value="Zeta_carotene_desat/Oxidored"/>
</dbReference>
<dbReference type="GO" id="GO:0006782">
    <property type="term" value="P:protoporphyrinogen IX biosynthetic process"/>
    <property type="evidence" value="ECO:0007669"/>
    <property type="project" value="UniProtKB-UniRule"/>
</dbReference>
<evidence type="ECO:0000256" key="5">
    <source>
        <dbReference type="ARBA" id="ARBA00022630"/>
    </source>
</evidence>
<name>A0A6H0XN10_9PEZI</name>
<dbReference type="Pfam" id="PF01593">
    <property type="entry name" value="Amino_oxidase"/>
    <property type="match status" value="1"/>
</dbReference>
<reference evidence="13 14" key="1">
    <citation type="journal article" date="2016" name="Sci. Rep.">
        <title>Peltaster fructicola genome reveals evolution from an invasive phytopathogen to an ectophytic parasite.</title>
        <authorList>
            <person name="Xu C."/>
            <person name="Chen H."/>
            <person name="Gleason M.L."/>
            <person name="Xu J.R."/>
            <person name="Liu H."/>
            <person name="Zhang R."/>
            <person name="Sun G."/>
        </authorList>
    </citation>
    <scope>NUCLEOTIDE SEQUENCE [LARGE SCALE GENOMIC DNA]</scope>
    <source>
        <strain evidence="13 14">LNHT1506</strain>
    </source>
</reference>
<keyword evidence="5 11" id="KW-0285">Flavoprotein</keyword>
<dbReference type="SUPFAM" id="SSF54373">
    <property type="entry name" value="FAD-linked reductases, C-terminal domain"/>
    <property type="match status" value="1"/>
</dbReference>
<dbReference type="Gene3D" id="3.50.50.60">
    <property type="entry name" value="FAD/NAD(P)-binding domain"/>
    <property type="match status" value="1"/>
</dbReference>
<keyword evidence="8 11" id="KW-0350">Heme biosynthesis</keyword>
<keyword evidence="14" id="KW-1185">Reference proteome</keyword>
<protein>
    <recommendedName>
        <fullName evidence="4 11">Protoporphyrinogen oxidase</fullName>
        <ecNumber evidence="4 11">1.3.3.4</ecNumber>
    </recommendedName>
</protein>
<evidence type="ECO:0000256" key="7">
    <source>
        <dbReference type="ARBA" id="ARBA00023002"/>
    </source>
</evidence>
<evidence type="ECO:0000256" key="1">
    <source>
        <dbReference type="ARBA" id="ARBA00002600"/>
    </source>
</evidence>
<comment type="catalytic activity">
    <reaction evidence="10 11">
        <text>protoporphyrinogen IX + 3 O2 = protoporphyrin IX + 3 H2O2</text>
        <dbReference type="Rhea" id="RHEA:25576"/>
        <dbReference type="ChEBI" id="CHEBI:15379"/>
        <dbReference type="ChEBI" id="CHEBI:16240"/>
        <dbReference type="ChEBI" id="CHEBI:57306"/>
        <dbReference type="ChEBI" id="CHEBI:57307"/>
        <dbReference type="EC" id="1.3.3.4"/>
    </reaction>
</comment>
<evidence type="ECO:0000256" key="10">
    <source>
        <dbReference type="ARBA" id="ARBA00047554"/>
    </source>
</evidence>
<comment type="cofactor">
    <cofactor evidence="11">
        <name>FAD</name>
        <dbReference type="ChEBI" id="CHEBI:57692"/>
    </cofactor>
    <text evidence="11">Binds 1 FAD per subunit.</text>
</comment>
<comment type="subcellular location">
    <subcellularLocation>
        <location evidence="11">Mitochondrion inner membrane</location>
    </subcellularLocation>
</comment>
<dbReference type="GO" id="GO:0005743">
    <property type="term" value="C:mitochondrial inner membrane"/>
    <property type="evidence" value="ECO:0007669"/>
    <property type="project" value="UniProtKB-SubCell"/>
</dbReference>
<dbReference type="InterPro" id="IPR002937">
    <property type="entry name" value="Amino_oxidase"/>
</dbReference>
<keyword evidence="6 11" id="KW-0274">FAD</keyword>
<dbReference type="OrthoDB" id="438553at2759"/>
<dbReference type="InterPro" id="IPR036188">
    <property type="entry name" value="FAD/NAD-bd_sf"/>
</dbReference>
<evidence type="ECO:0000256" key="9">
    <source>
        <dbReference type="ARBA" id="ARBA00023244"/>
    </source>
</evidence>
<feature type="domain" description="Amine oxidase" evidence="12">
    <location>
        <begin position="48"/>
        <end position="548"/>
    </location>
</feature>
<evidence type="ECO:0000313" key="13">
    <source>
        <dbReference type="EMBL" id="QIW96030.1"/>
    </source>
</evidence>
<dbReference type="SUPFAM" id="SSF51905">
    <property type="entry name" value="FAD/NAD(P)-binding domain"/>
    <property type="match status" value="1"/>
</dbReference>
<dbReference type="PANTHER" id="PTHR42923">
    <property type="entry name" value="PROTOPORPHYRINOGEN OXIDASE"/>
    <property type="match status" value="1"/>
</dbReference>
<gene>
    <name evidence="13" type="ORF">AMS68_001548</name>
</gene>
<dbReference type="NCBIfam" id="TIGR00562">
    <property type="entry name" value="proto_IX_ox"/>
    <property type="match status" value="1"/>
</dbReference>
<comment type="similarity">
    <text evidence="3 11">Belongs to the protoporphyrinogen/coproporphyrinogen oxidase family. Protoporphyrinogen oxidase subfamily.</text>
</comment>
<evidence type="ECO:0000256" key="6">
    <source>
        <dbReference type="ARBA" id="ARBA00022827"/>
    </source>
</evidence>
<dbReference type="UniPathway" id="UPA00251">
    <property type="reaction ID" value="UER00324"/>
</dbReference>
<evidence type="ECO:0000256" key="8">
    <source>
        <dbReference type="ARBA" id="ARBA00023133"/>
    </source>
</evidence>
<proteinExistence type="inferred from homology"/>
<evidence type="ECO:0000256" key="4">
    <source>
        <dbReference type="ARBA" id="ARBA00012867"/>
    </source>
</evidence>
<keyword evidence="7 11" id="KW-0560">Oxidoreductase</keyword>
<dbReference type="PANTHER" id="PTHR42923:SF3">
    <property type="entry name" value="PROTOPORPHYRINOGEN OXIDASE"/>
    <property type="match status" value="1"/>
</dbReference>
<evidence type="ECO:0000256" key="2">
    <source>
        <dbReference type="ARBA" id="ARBA00005073"/>
    </source>
</evidence>
<comment type="function">
    <text evidence="1 11">Catalyzes the 6-electron oxidation of protoporphyrinogen-IX to form protoporphyrin-IX.</text>
</comment>
<dbReference type="EC" id="1.3.3.4" evidence="4 11"/>
<organism evidence="13 14">
    <name type="scientific">Peltaster fructicola</name>
    <dbReference type="NCBI Taxonomy" id="286661"/>
    <lineage>
        <taxon>Eukaryota</taxon>
        <taxon>Fungi</taxon>
        <taxon>Dikarya</taxon>
        <taxon>Ascomycota</taxon>
        <taxon>Pezizomycotina</taxon>
        <taxon>Dothideomycetes</taxon>
        <taxon>Dothideomycetes incertae sedis</taxon>
        <taxon>Peltaster</taxon>
    </lineage>
</organism>
<dbReference type="InterPro" id="IPR004572">
    <property type="entry name" value="Protoporphyrinogen_oxidase"/>
</dbReference>